<feature type="binding site" description="axial binding residue" evidence="8">
    <location>
        <position position="524"/>
    </location>
    <ligand>
        <name>heme</name>
        <dbReference type="ChEBI" id="CHEBI:30413"/>
    </ligand>
    <ligandPart>
        <name>Fe</name>
        <dbReference type="ChEBI" id="CHEBI:18248"/>
    </ligandPart>
</feature>
<feature type="region of interest" description="Disordered" evidence="9">
    <location>
        <begin position="483"/>
        <end position="502"/>
    </location>
</feature>
<dbReference type="GO" id="GO:0020037">
    <property type="term" value="F:heme binding"/>
    <property type="evidence" value="ECO:0007669"/>
    <property type="project" value="InterPro"/>
</dbReference>
<evidence type="ECO:0000256" key="10">
    <source>
        <dbReference type="SAM" id="Phobius"/>
    </source>
</evidence>
<keyword evidence="10" id="KW-1133">Transmembrane helix</keyword>
<feature type="transmembrane region" description="Helical" evidence="10">
    <location>
        <begin position="23"/>
        <end position="47"/>
    </location>
</feature>
<keyword evidence="10" id="KW-0812">Transmembrane</keyword>
<dbReference type="GO" id="GO:0043386">
    <property type="term" value="P:mycotoxin biosynthetic process"/>
    <property type="evidence" value="ECO:0007669"/>
    <property type="project" value="UniProtKB-ARBA"/>
</dbReference>
<dbReference type="CDD" id="cd11040">
    <property type="entry name" value="CYP7_CYP8-like"/>
    <property type="match status" value="1"/>
</dbReference>
<sequence length="587" mass="66499">MAVITISDIDIRVWDLLFTSGGLLALIGTWIGITALTYLISTIQGAIRVRDKRHGSRPPTLPYTIPLLGHLPEFLKDPRNFLARATAQYGPSTPVGIQLLHRRMSLLGGADNIIALFKSSRDLSSEHWLVQVLVNAFGVNVADAPFYLADDTGINNHPDSKSKMTNPEHRIFHLVYKSVHSGLGGISLAEMERQVVKNLSTQIHETDFKSDAWTEISDIYSSFIRKTSFRASIVSLCGSHVFEVIPTFDSDFWVFDSLMPNLFKEIPRWLVPAAYVARDKMNENLQKWQAFAHENYDVRQGQLDKREWEEFFGSRLMRTRHEFFQKMPLSKETIAADDLGLIWAATANTVPAIGWMLLEVLQRPDLLLRVREEVAPYVSRDPSDSSQMVVDIQNLCKQPLVQSIYAEVLRLRSGTVIGRIPSSSDFHVGGWHFKKDEQIIVSNYNTGRDKSVWNQGTFEDPHPVDEFWPDRFIVYPDDPNSGPTLQSVQPEAKKGQDSTISKPTFSLNGTAGSWIPYGGGTRMCPGRHFAKEEMIVTMAMFLTAFDIELLTDKADKISWIQPDLKYLMFGVMHPKGKIPARIRKREF</sequence>
<comment type="caution">
    <text evidence="11">The sequence shown here is derived from an EMBL/GenBank/DDBJ whole genome shotgun (WGS) entry which is preliminary data.</text>
</comment>
<dbReference type="SUPFAM" id="SSF48264">
    <property type="entry name" value="Cytochrome P450"/>
    <property type="match status" value="1"/>
</dbReference>
<proteinExistence type="inferred from homology"/>
<keyword evidence="7" id="KW-0503">Monooxygenase</keyword>
<evidence type="ECO:0008006" key="13">
    <source>
        <dbReference type="Google" id="ProtNLM"/>
    </source>
</evidence>
<dbReference type="GO" id="GO:0005506">
    <property type="term" value="F:iron ion binding"/>
    <property type="evidence" value="ECO:0007669"/>
    <property type="project" value="InterPro"/>
</dbReference>
<dbReference type="Gene3D" id="1.10.630.10">
    <property type="entry name" value="Cytochrome P450"/>
    <property type="match status" value="1"/>
</dbReference>
<evidence type="ECO:0000256" key="6">
    <source>
        <dbReference type="ARBA" id="ARBA00023004"/>
    </source>
</evidence>
<dbReference type="AlphaFoldDB" id="A0A9W9SBK6"/>
<dbReference type="Proteomes" id="UP001147752">
    <property type="component" value="Unassembled WGS sequence"/>
</dbReference>
<dbReference type="InterPro" id="IPR050529">
    <property type="entry name" value="CYP450_sterol_14alpha_dmase"/>
</dbReference>
<reference evidence="11" key="2">
    <citation type="journal article" date="2023" name="IMA Fungus">
        <title>Comparative genomic study of the Penicillium genus elucidates a diverse pangenome and 15 lateral gene transfer events.</title>
        <authorList>
            <person name="Petersen C."/>
            <person name="Sorensen T."/>
            <person name="Nielsen M.R."/>
            <person name="Sondergaard T.E."/>
            <person name="Sorensen J.L."/>
            <person name="Fitzpatrick D.A."/>
            <person name="Frisvad J.C."/>
            <person name="Nielsen K.L."/>
        </authorList>
    </citation>
    <scope>NUCLEOTIDE SEQUENCE</scope>
    <source>
        <strain evidence="11">IBT 3081</strain>
    </source>
</reference>
<dbReference type="GO" id="GO:0008395">
    <property type="term" value="F:steroid hydroxylase activity"/>
    <property type="evidence" value="ECO:0007669"/>
    <property type="project" value="TreeGrafter"/>
</dbReference>
<evidence type="ECO:0000313" key="11">
    <source>
        <dbReference type="EMBL" id="KAJ5374534.1"/>
    </source>
</evidence>
<keyword evidence="10" id="KW-0472">Membrane</keyword>
<accession>A0A9W9SBK6</accession>
<evidence type="ECO:0000256" key="8">
    <source>
        <dbReference type="PIRSR" id="PIRSR602403-1"/>
    </source>
</evidence>
<evidence type="ECO:0000256" key="5">
    <source>
        <dbReference type="ARBA" id="ARBA00023002"/>
    </source>
</evidence>
<keyword evidence="5" id="KW-0560">Oxidoreductase</keyword>
<dbReference type="InterPro" id="IPR001128">
    <property type="entry name" value="Cyt_P450"/>
</dbReference>
<evidence type="ECO:0000256" key="1">
    <source>
        <dbReference type="ARBA" id="ARBA00001971"/>
    </source>
</evidence>
<reference evidence="11" key="1">
    <citation type="submission" date="2022-12" db="EMBL/GenBank/DDBJ databases">
        <authorList>
            <person name="Petersen C."/>
        </authorList>
    </citation>
    <scope>NUCLEOTIDE SEQUENCE</scope>
    <source>
        <strain evidence="11">IBT 3081</strain>
    </source>
</reference>
<evidence type="ECO:0000256" key="7">
    <source>
        <dbReference type="ARBA" id="ARBA00023033"/>
    </source>
</evidence>
<dbReference type="Pfam" id="PF00067">
    <property type="entry name" value="p450"/>
    <property type="match status" value="1"/>
</dbReference>
<name>A0A9W9SBK6_9EURO</name>
<evidence type="ECO:0000256" key="3">
    <source>
        <dbReference type="ARBA" id="ARBA00022617"/>
    </source>
</evidence>
<evidence type="ECO:0000256" key="4">
    <source>
        <dbReference type="ARBA" id="ARBA00022723"/>
    </source>
</evidence>
<organism evidence="11 12">
    <name type="scientific">Penicillium concentricum</name>
    <dbReference type="NCBI Taxonomy" id="293559"/>
    <lineage>
        <taxon>Eukaryota</taxon>
        <taxon>Fungi</taxon>
        <taxon>Dikarya</taxon>
        <taxon>Ascomycota</taxon>
        <taxon>Pezizomycotina</taxon>
        <taxon>Eurotiomycetes</taxon>
        <taxon>Eurotiomycetidae</taxon>
        <taxon>Eurotiales</taxon>
        <taxon>Aspergillaceae</taxon>
        <taxon>Penicillium</taxon>
    </lineage>
</organism>
<dbReference type="GO" id="GO:0016705">
    <property type="term" value="F:oxidoreductase activity, acting on paired donors, with incorporation or reduction of molecular oxygen"/>
    <property type="evidence" value="ECO:0007669"/>
    <property type="project" value="InterPro"/>
</dbReference>
<dbReference type="InterPro" id="IPR036396">
    <property type="entry name" value="Cyt_P450_sf"/>
</dbReference>
<evidence type="ECO:0000256" key="2">
    <source>
        <dbReference type="ARBA" id="ARBA00010617"/>
    </source>
</evidence>
<dbReference type="OrthoDB" id="3366823at2759"/>
<dbReference type="EMBL" id="JAPZBT010000002">
    <property type="protein sequence ID" value="KAJ5374534.1"/>
    <property type="molecule type" value="Genomic_DNA"/>
</dbReference>
<evidence type="ECO:0000313" key="12">
    <source>
        <dbReference type="Proteomes" id="UP001147752"/>
    </source>
</evidence>
<protein>
    <recommendedName>
        <fullName evidence="13">Cytochrome P450</fullName>
    </recommendedName>
</protein>
<keyword evidence="6 8" id="KW-0408">Iron</keyword>
<comment type="cofactor">
    <cofactor evidence="1 8">
        <name>heme</name>
        <dbReference type="ChEBI" id="CHEBI:30413"/>
    </cofactor>
</comment>
<dbReference type="PRINTS" id="PR00465">
    <property type="entry name" value="EP450IV"/>
</dbReference>
<keyword evidence="3 8" id="KW-0349">Heme</keyword>
<dbReference type="PANTHER" id="PTHR24304">
    <property type="entry name" value="CYTOCHROME P450 FAMILY 7"/>
    <property type="match status" value="1"/>
</dbReference>
<dbReference type="GeneID" id="81463453"/>
<gene>
    <name evidence="11" type="ORF">N7517_006540</name>
</gene>
<dbReference type="RefSeq" id="XP_056580520.1">
    <property type="nucleotide sequence ID" value="XM_056724270.1"/>
</dbReference>
<keyword evidence="12" id="KW-1185">Reference proteome</keyword>
<keyword evidence="4 8" id="KW-0479">Metal-binding</keyword>
<dbReference type="InterPro" id="IPR002403">
    <property type="entry name" value="Cyt_P450_E_grp-IV"/>
</dbReference>
<evidence type="ECO:0000256" key="9">
    <source>
        <dbReference type="SAM" id="MobiDB-lite"/>
    </source>
</evidence>
<dbReference type="PANTHER" id="PTHR24304:SF2">
    <property type="entry name" value="24-HYDROXYCHOLESTEROL 7-ALPHA-HYDROXYLASE"/>
    <property type="match status" value="1"/>
</dbReference>
<comment type="similarity">
    <text evidence="2">Belongs to the cytochrome P450 family.</text>
</comment>